<keyword evidence="3" id="KW-1185">Reference proteome</keyword>
<evidence type="ECO:0000313" key="3">
    <source>
        <dbReference type="Proteomes" id="UP000198869"/>
    </source>
</evidence>
<dbReference type="Proteomes" id="UP000198869">
    <property type="component" value="Unassembled WGS sequence"/>
</dbReference>
<gene>
    <name evidence="2" type="ORF">SAMN05421846_103161</name>
</gene>
<dbReference type="AlphaFoldDB" id="A0A1G8GY61"/>
<keyword evidence="1" id="KW-0812">Transmembrane</keyword>
<keyword evidence="1" id="KW-1133">Transmembrane helix</keyword>
<dbReference type="STRING" id="311334.SAMN05421846_103161"/>
<evidence type="ECO:0000256" key="1">
    <source>
        <dbReference type="SAM" id="Phobius"/>
    </source>
</evidence>
<accession>A0A1G8GY61</accession>
<dbReference type="RefSeq" id="WP_089856238.1">
    <property type="nucleotide sequence ID" value="NZ_FNDW01000003.1"/>
</dbReference>
<feature type="transmembrane region" description="Helical" evidence="1">
    <location>
        <begin position="48"/>
        <end position="72"/>
    </location>
</feature>
<name>A0A1G8GY61_9FLAO</name>
<evidence type="ECO:0000313" key="2">
    <source>
        <dbReference type="EMBL" id="SDH99328.1"/>
    </source>
</evidence>
<organism evidence="2 3">
    <name type="scientific">Chryseobacterium taeanense</name>
    <dbReference type="NCBI Taxonomy" id="311334"/>
    <lineage>
        <taxon>Bacteria</taxon>
        <taxon>Pseudomonadati</taxon>
        <taxon>Bacteroidota</taxon>
        <taxon>Flavobacteriia</taxon>
        <taxon>Flavobacteriales</taxon>
        <taxon>Weeksellaceae</taxon>
        <taxon>Chryseobacterium group</taxon>
        <taxon>Chryseobacterium</taxon>
    </lineage>
</organism>
<sequence>MKTTIDNTFEDFKTALNNNPALQEEFKADPVKAAENLVVTNPKDTDPWIYRIIVISLGLAIFSIIITLTIMTITVEKDDFNPQIITIFTAISSGAIGALAGLLAPSPNNSK</sequence>
<keyword evidence="1" id="KW-0472">Membrane</keyword>
<feature type="transmembrane region" description="Helical" evidence="1">
    <location>
        <begin position="84"/>
        <end position="104"/>
    </location>
</feature>
<dbReference type="EMBL" id="FNDW01000003">
    <property type="protein sequence ID" value="SDH99328.1"/>
    <property type="molecule type" value="Genomic_DNA"/>
</dbReference>
<dbReference type="OrthoDB" id="1274746at2"/>
<reference evidence="3" key="1">
    <citation type="submission" date="2016-10" db="EMBL/GenBank/DDBJ databases">
        <authorList>
            <person name="Varghese N."/>
            <person name="Submissions S."/>
        </authorList>
    </citation>
    <scope>NUCLEOTIDE SEQUENCE [LARGE SCALE GENOMIC DNA]</scope>
    <source>
        <strain evidence="3">DSM 17071</strain>
    </source>
</reference>
<proteinExistence type="predicted"/>
<protein>
    <submittedName>
        <fullName evidence="2">Uncharacterized protein</fullName>
    </submittedName>
</protein>